<feature type="compositionally biased region" description="Polar residues" evidence="4">
    <location>
        <begin position="781"/>
        <end position="795"/>
    </location>
</feature>
<feature type="domain" description="RING-type" evidence="5">
    <location>
        <begin position="159"/>
        <end position="200"/>
    </location>
</feature>
<comment type="caution">
    <text evidence="6">The sequence shown here is derived from an EMBL/GenBank/DDBJ whole genome shotgun (WGS) entry which is preliminary data.</text>
</comment>
<feature type="compositionally biased region" description="Basic and acidic residues" evidence="4">
    <location>
        <begin position="272"/>
        <end position="307"/>
    </location>
</feature>
<evidence type="ECO:0000313" key="6">
    <source>
        <dbReference type="EMBL" id="PVD39292.1"/>
    </source>
</evidence>
<feature type="region of interest" description="Disordered" evidence="4">
    <location>
        <begin position="402"/>
        <end position="424"/>
    </location>
</feature>
<evidence type="ECO:0000256" key="1">
    <source>
        <dbReference type="ARBA" id="ARBA00022771"/>
    </source>
</evidence>
<feature type="compositionally biased region" description="Basic and acidic residues" evidence="4">
    <location>
        <begin position="1500"/>
        <end position="1518"/>
    </location>
</feature>
<feature type="compositionally biased region" description="Basic and acidic residues" evidence="4">
    <location>
        <begin position="975"/>
        <end position="1188"/>
    </location>
</feature>
<feature type="region of interest" description="Disordered" evidence="4">
    <location>
        <begin position="1330"/>
        <end position="1364"/>
    </location>
</feature>
<feature type="compositionally biased region" description="Basic residues" evidence="4">
    <location>
        <begin position="701"/>
        <end position="730"/>
    </location>
</feature>
<dbReference type="SMART" id="SM00184">
    <property type="entry name" value="RING"/>
    <property type="match status" value="1"/>
</dbReference>
<feature type="compositionally biased region" description="Basic residues" evidence="4">
    <location>
        <begin position="809"/>
        <end position="819"/>
    </location>
</feature>
<feature type="compositionally biased region" description="Basic and acidic residues" evidence="4">
    <location>
        <begin position="941"/>
        <end position="957"/>
    </location>
</feature>
<feature type="compositionally biased region" description="Pro residues" evidence="4">
    <location>
        <begin position="909"/>
        <end position="924"/>
    </location>
</feature>
<accession>A0A2T7Q0U1</accession>
<dbReference type="PROSITE" id="PS50089">
    <property type="entry name" value="ZF_RING_2"/>
    <property type="match status" value="1"/>
</dbReference>
<feature type="compositionally biased region" description="Basic and acidic residues" evidence="4">
    <location>
        <begin position="1217"/>
        <end position="1227"/>
    </location>
</feature>
<sequence>MEKSGRTIFSYTFQGAVLVESLVREQERQMNQEQLKQRYDAMSVPVMLGNTTQGLFLSPTSVANATNLGTTSLPAHIEGSILEILEPRIKRTTGIPASFLTYVDDPLAPGALLTHRGQFAVPTIDAMAYKEGKKERPPFLPQPVAQEPEKPKIPRELKCQLCQDLMTDAVVIPCCGNSYCDECIRTALLETEDHRCPTCHQRGVSPNGIIPNNSLRSAVQAFTNDSGYSKTRRLSAENPVSHSSQPPTPTSHGAPRLTHLGRGDHSMPTQDAQHHPPHDQQHLPPHEQQLHPSHEQHHLSAHDQIHDQRHHHRARDQRHPRQDRLLSEQHRSQSHQNARSHLPEHGSSSGHQIQALTVAHGAASQPPPSPIHPTRQPLPQLSVRTSLPQAPPVYVSSTLTTTSTAGYSPQSLHSPGAGTGYEDDGLEQGIPVLGKPTSKGRGIARGSHMHPADAAHYPGVQPVAAVAPGVPTVAYATPPPGYPAYSVPPPGYAYPSGIPSVYAASTYPAYPGMAMSVIPVSGEDSSKSKPKPRDIFEDFAKDLIEKGRERPFKLSRSRSRSRSYTPRDSRRWSRGRSWSSRSRSRSYKSRSRSRSPRRPRSRSRLRSLSRGRSHTPLRRSRTRSVSIGRGKSRSREKSRSPPRDRSRSQESGRYRSRTPDSGSRYRSSIKGKSRSPSGSKFRSPRRGTSRSPMRGTPRSASRGRSKSWSRSPRGRSRSRSRSFTPKRRNRSFSPSPRSPRRKPSRSLSHSRSRSWSSPRPRSKSFSPQRIKSPLRPKPFRRSSSPYQNRSLSPSYRINGPSPPPVRGMLRGRGRARGRGRRGDWVPPPFRPYGGDRGHRMMHPAARFPVPYHNMLPEDYYRQTAQYEQYYHDYYAKYGPNAPPPQPPPWAPNYGPMHVLPAPAGGWQPQMPPHQPQPHRPPPPQLQSQIQQRPPPQQHLSPLKERPSSQEKEKRRSATPEPPGVEKQPGGQPGSTEDRKDFHRDQGRDFSKETNQEQGRDFTREPGREQGRDHPRDQNREYSREHGRDYLREQNRDYHREQGRDYHREPGRDMGREPGRDFPREPGRDYPRDMGRDYNREPGREGAKEYNRDYGKDYYRDANHRDYRRELARDFNRDYGRDQGRDYARDQGREYYKESGKDLPRERDYHGRVESREYSKERERLEKDRSSEDRKKKIVDKHSKKESKEKKVKKKMDKSTEDKESVAIKKKSATKHASSSDEKGPAEKKIKKTSVAEGAEKPAVVRKKVVSGKVKKIKAAASENKQGASSVSEVPVSKNLIQIPIGALAESGENAQPKTELDGMGTITQTQKLDMAAEKAAPKKVVKRIKKLKVSESKTESSSASESEKTKIKIPAKVGGDNPVTKAKISDQVSENISQDVIVEKKLPAVKKEEKTEVGQESVFEVAAEEKAEDFASIKKEDLSRDELLLPPPEPSKWEQEDFDWSSSDAQNLRKRPLQAEKKTFLPRSVLNRAEKYITQKPVRPAVAPVVSRASPSKRRVYVEENESHKREDKDERKVKTNRSSSLDMQITITKSERRSPDHEGHSVKAEARRLHHEESHRTVVRAGDESGHEKSSSRRRVSEETSKKRSSSPRRDRQAPCPRPPPPLPPPPAPPPPPPLRTRIVVSGVRERTLLLEASHIFWLL</sequence>
<dbReference type="GO" id="GO:0005634">
    <property type="term" value="C:nucleus"/>
    <property type="evidence" value="ECO:0007669"/>
    <property type="project" value="TreeGrafter"/>
</dbReference>
<reference evidence="6 7" key="1">
    <citation type="submission" date="2018-04" db="EMBL/GenBank/DDBJ databases">
        <title>The genome of golden apple snail Pomacea canaliculata provides insight into stress tolerance and invasive adaptation.</title>
        <authorList>
            <person name="Liu C."/>
            <person name="Liu B."/>
            <person name="Ren Y."/>
            <person name="Zhang Y."/>
            <person name="Wang H."/>
            <person name="Li S."/>
            <person name="Jiang F."/>
            <person name="Yin L."/>
            <person name="Zhang G."/>
            <person name="Qian W."/>
            <person name="Fan W."/>
        </authorList>
    </citation>
    <scope>NUCLEOTIDE SEQUENCE [LARGE SCALE GENOMIC DNA]</scope>
    <source>
        <strain evidence="6">SZHN2017</strain>
        <tissue evidence="6">Muscle</tissue>
    </source>
</reference>
<feature type="region of interest" description="Disordered" evidence="4">
    <location>
        <begin position="1421"/>
        <end position="1459"/>
    </location>
</feature>
<feature type="region of interest" description="Disordered" evidence="4">
    <location>
        <begin position="550"/>
        <end position="829"/>
    </location>
</feature>
<dbReference type="CDD" id="cd16620">
    <property type="entry name" value="vRING-HC-C4C4_RBBP6"/>
    <property type="match status" value="1"/>
</dbReference>
<dbReference type="Proteomes" id="UP000245119">
    <property type="component" value="Linkage Group LG1"/>
</dbReference>
<feature type="compositionally biased region" description="Basic and acidic residues" evidence="4">
    <location>
        <begin position="317"/>
        <end position="331"/>
    </location>
</feature>
<feature type="compositionally biased region" description="Basic and acidic residues" evidence="4">
    <location>
        <begin position="1534"/>
        <end position="1598"/>
    </location>
</feature>
<keyword evidence="1 3" id="KW-0479">Metal-binding</keyword>
<dbReference type="EMBL" id="PZQS01000001">
    <property type="protein sequence ID" value="PVD39292.1"/>
    <property type="molecule type" value="Genomic_DNA"/>
</dbReference>
<name>A0A2T7Q0U1_POMCA</name>
<feature type="compositionally biased region" description="Pro residues" evidence="4">
    <location>
        <begin position="1601"/>
        <end position="1620"/>
    </location>
</feature>
<keyword evidence="1 3" id="KW-0863">Zinc-finger</keyword>
<dbReference type="InterPro" id="IPR003613">
    <property type="entry name" value="Ubox_domain"/>
</dbReference>
<feature type="compositionally biased region" description="Basic residues" evidence="4">
    <location>
        <begin position="582"/>
        <end position="622"/>
    </location>
</feature>
<evidence type="ECO:0000259" key="5">
    <source>
        <dbReference type="PROSITE" id="PS50089"/>
    </source>
</evidence>
<evidence type="ECO:0000256" key="3">
    <source>
        <dbReference type="PROSITE-ProRule" id="PRU00175"/>
    </source>
</evidence>
<dbReference type="InterPro" id="IPR001841">
    <property type="entry name" value="Znf_RING"/>
</dbReference>
<dbReference type="Gene3D" id="3.30.40.10">
    <property type="entry name" value="Zinc/RING finger domain, C3HC4 (zinc finger)"/>
    <property type="match status" value="1"/>
</dbReference>
<dbReference type="GO" id="GO:0016567">
    <property type="term" value="P:protein ubiquitination"/>
    <property type="evidence" value="ECO:0007669"/>
    <property type="project" value="InterPro"/>
</dbReference>
<dbReference type="GO" id="GO:0006511">
    <property type="term" value="P:ubiquitin-dependent protein catabolic process"/>
    <property type="evidence" value="ECO:0007669"/>
    <property type="project" value="TreeGrafter"/>
</dbReference>
<feature type="compositionally biased region" description="Basic and acidic residues" evidence="4">
    <location>
        <begin position="1196"/>
        <end position="1206"/>
    </location>
</feature>
<feature type="compositionally biased region" description="Basic and acidic residues" evidence="4">
    <location>
        <begin position="633"/>
        <end position="653"/>
    </location>
</feature>
<dbReference type="PANTHER" id="PTHR15439:SF0">
    <property type="entry name" value="CELL DIVISION CYCLE AND APOPTOSIS REGULATOR PROTEIN 1-RELATED"/>
    <property type="match status" value="1"/>
</dbReference>
<organism evidence="6 7">
    <name type="scientific">Pomacea canaliculata</name>
    <name type="common">Golden apple snail</name>
    <dbReference type="NCBI Taxonomy" id="400727"/>
    <lineage>
        <taxon>Eukaryota</taxon>
        <taxon>Metazoa</taxon>
        <taxon>Spiralia</taxon>
        <taxon>Lophotrochozoa</taxon>
        <taxon>Mollusca</taxon>
        <taxon>Gastropoda</taxon>
        <taxon>Caenogastropoda</taxon>
        <taxon>Architaenioglossa</taxon>
        <taxon>Ampullarioidea</taxon>
        <taxon>Ampullariidae</taxon>
        <taxon>Pomacea</taxon>
    </lineage>
</organism>
<dbReference type="SUPFAM" id="SSF57850">
    <property type="entry name" value="RING/U-box"/>
    <property type="match status" value="1"/>
</dbReference>
<feature type="region of interest" description="Disordered" evidence="4">
    <location>
        <begin position="359"/>
        <end position="378"/>
    </location>
</feature>
<feature type="compositionally biased region" description="Basic residues" evidence="4">
    <location>
        <begin position="738"/>
        <end position="752"/>
    </location>
</feature>
<evidence type="ECO:0000313" key="7">
    <source>
        <dbReference type="Proteomes" id="UP000245119"/>
    </source>
</evidence>
<dbReference type="PANTHER" id="PTHR15439">
    <property type="entry name" value="RETINOBLASTOMA-BINDING PROTEIN 6"/>
    <property type="match status" value="1"/>
</dbReference>
<protein>
    <recommendedName>
        <fullName evidence="5">RING-type domain-containing protein</fullName>
    </recommendedName>
</protein>
<dbReference type="InterPro" id="IPR013083">
    <property type="entry name" value="Znf_RING/FYVE/PHD"/>
</dbReference>
<feature type="compositionally biased region" description="Low complexity" evidence="4">
    <location>
        <begin position="753"/>
        <end position="769"/>
    </location>
</feature>
<keyword evidence="2" id="KW-0862">Zinc</keyword>
<dbReference type="Pfam" id="PF04564">
    <property type="entry name" value="U-box"/>
    <property type="match status" value="1"/>
</dbReference>
<dbReference type="OrthoDB" id="106784at2759"/>
<dbReference type="GO" id="GO:0006397">
    <property type="term" value="P:mRNA processing"/>
    <property type="evidence" value="ECO:0007669"/>
    <property type="project" value="InterPro"/>
</dbReference>
<feature type="region of interest" description="Disordered" evidence="4">
    <location>
        <begin position="1478"/>
        <end position="1622"/>
    </location>
</feature>
<gene>
    <name evidence="6" type="ORF">C0Q70_01921</name>
</gene>
<dbReference type="GO" id="GO:0008270">
    <property type="term" value="F:zinc ion binding"/>
    <property type="evidence" value="ECO:0007669"/>
    <property type="project" value="UniProtKB-KW"/>
</dbReference>
<dbReference type="GO" id="GO:0061630">
    <property type="term" value="F:ubiquitin protein ligase activity"/>
    <property type="evidence" value="ECO:0007669"/>
    <property type="project" value="InterPro"/>
</dbReference>
<feature type="compositionally biased region" description="Low complexity" evidence="4">
    <location>
        <begin position="1481"/>
        <end position="1494"/>
    </location>
</feature>
<evidence type="ECO:0000256" key="4">
    <source>
        <dbReference type="SAM" id="MobiDB-lite"/>
    </source>
</evidence>
<feature type="region of interest" description="Disordered" evidence="4">
    <location>
        <begin position="885"/>
        <end position="1240"/>
    </location>
</feature>
<evidence type="ECO:0000256" key="2">
    <source>
        <dbReference type="ARBA" id="ARBA00022833"/>
    </source>
</evidence>
<dbReference type="InterPro" id="IPR033489">
    <property type="entry name" value="RBBP6"/>
</dbReference>
<feature type="region of interest" description="Disordered" evidence="4">
    <location>
        <begin position="227"/>
        <end position="350"/>
    </location>
</feature>
<keyword evidence="7" id="KW-1185">Reference proteome</keyword>
<proteinExistence type="predicted"/>
<dbReference type="STRING" id="400727.A0A2T7Q0U1"/>
<feature type="compositionally biased region" description="Polar residues" evidence="4">
    <location>
        <begin position="1521"/>
        <end position="1533"/>
    </location>
</feature>